<keyword evidence="1 5" id="KW-0489">Methyltransferase</keyword>
<proteinExistence type="predicted"/>
<dbReference type="Gene3D" id="3.40.50.150">
    <property type="entry name" value="Vaccinia Virus protein VP39"/>
    <property type="match status" value="1"/>
</dbReference>
<evidence type="ECO:0000313" key="5">
    <source>
        <dbReference type="EMBL" id="MBA5687287.1"/>
    </source>
</evidence>
<dbReference type="RefSeq" id="WP_182153144.1">
    <property type="nucleotide sequence ID" value="NZ_JACEZU010000004.1"/>
</dbReference>
<dbReference type="InterPro" id="IPR013216">
    <property type="entry name" value="Methyltransf_11"/>
</dbReference>
<dbReference type="SUPFAM" id="SSF53335">
    <property type="entry name" value="S-adenosyl-L-methionine-dependent methyltransferases"/>
    <property type="match status" value="1"/>
</dbReference>
<dbReference type="GO" id="GO:0008757">
    <property type="term" value="F:S-adenosylmethionine-dependent methyltransferase activity"/>
    <property type="evidence" value="ECO:0007669"/>
    <property type="project" value="InterPro"/>
</dbReference>
<evidence type="ECO:0000256" key="1">
    <source>
        <dbReference type="ARBA" id="ARBA00022603"/>
    </source>
</evidence>
<dbReference type="GO" id="GO:0032259">
    <property type="term" value="P:methylation"/>
    <property type="evidence" value="ECO:0007669"/>
    <property type="project" value="UniProtKB-KW"/>
</dbReference>
<dbReference type="EMBL" id="JACEZU010000004">
    <property type="protein sequence ID" value="MBA5687287.1"/>
    <property type="molecule type" value="Genomic_DNA"/>
</dbReference>
<dbReference type="Proteomes" id="UP000573499">
    <property type="component" value="Unassembled WGS sequence"/>
</dbReference>
<dbReference type="InterPro" id="IPR029063">
    <property type="entry name" value="SAM-dependent_MTases_sf"/>
</dbReference>
<reference evidence="5 6" key="1">
    <citation type="submission" date="2020-07" db="EMBL/GenBank/DDBJ databases">
        <title>Novel species isolated from subtropical streams in China.</title>
        <authorList>
            <person name="Lu H."/>
        </authorList>
    </citation>
    <scope>NUCLEOTIDE SEQUENCE [LARGE SCALE GENOMIC DNA]</scope>
    <source>
        <strain evidence="5 6">LX47W</strain>
    </source>
</reference>
<accession>A0A7W2IKD4</accession>
<keyword evidence="6" id="KW-1185">Reference proteome</keyword>
<evidence type="ECO:0000256" key="2">
    <source>
        <dbReference type="ARBA" id="ARBA00022679"/>
    </source>
</evidence>
<keyword evidence="2 5" id="KW-0808">Transferase</keyword>
<evidence type="ECO:0000256" key="3">
    <source>
        <dbReference type="ARBA" id="ARBA00022691"/>
    </source>
</evidence>
<feature type="domain" description="Methyltransferase type 11" evidence="4">
    <location>
        <begin position="59"/>
        <end position="153"/>
    </location>
</feature>
<sequence>MSSKSARDDPDWDTSCQDGFYRHYEQQSGGEADWHRFQMIHAALWRALGQPAGSLRVGDIGCGAGTQCRLWAGMGHRVQGVDINEALIGLARQRAQQAGLEIQFAVASATALPWDDGAMDVCVAPELLEHVTDWTTCLSEMVRVLRPGGALFISTSNKLCPSQEEFSLPLYSWYPAWLKHHCEHLARTTHPQLAAYATYPAVNWFTYYGLRQHLGQQGLHCMDRFDMMDLAGRGRMAVALVRAIRRMPPLRWLAHVATPYTVLLGIKPAVASGSARGASQSAMGPRPTA</sequence>
<dbReference type="AlphaFoldDB" id="A0A7W2IKD4"/>
<name>A0A7W2IKD4_9BURK</name>
<gene>
    <name evidence="5" type="ORF">H3H39_09550</name>
</gene>
<evidence type="ECO:0000313" key="6">
    <source>
        <dbReference type="Proteomes" id="UP000573499"/>
    </source>
</evidence>
<dbReference type="PANTHER" id="PTHR43464">
    <property type="entry name" value="METHYLTRANSFERASE"/>
    <property type="match status" value="1"/>
</dbReference>
<organism evidence="5 6">
    <name type="scientific">Rugamonas apoptosis</name>
    <dbReference type="NCBI Taxonomy" id="2758570"/>
    <lineage>
        <taxon>Bacteria</taxon>
        <taxon>Pseudomonadati</taxon>
        <taxon>Pseudomonadota</taxon>
        <taxon>Betaproteobacteria</taxon>
        <taxon>Burkholderiales</taxon>
        <taxon>Oxalobacteraceae</taxon>
        <taxon>Telluria group</taxon>
        <taxon>Rugamonas</taxon>
    </lineage>
</organism>
<comment type="caution">
    <text evidence="5">The sequence shown here is derived from an EMBL/GenBank/DDBJ whole genome shotgun (WGS) entry which is preliminary data.</text>
</comment>
<dbReference type="PANTHER" id="PTHR43464:SF19">
    <property type="entry name" value="UBIQUINONE BIOSYNTHESIS O-METHYLTRANSFERASE, MITOCHONDRIAL"/>
    <property type="match status" value="1"/>
</dbReference>
<evidence type="ECO:0000259" key="4">
    <source>
        <dbReference type="Pfam" id="PF08241"/>
    </source>
</evidence>
<keyword evidence="3" id="KW-0949">S-adenosyl-L-methionine</keyword>
<protein>
    <submittedName>
        <fullName evidence="5">Class I SAM-dependent methyltransferase</fullName>
    </submittedName>
</protein>
<dbReference type="Pfam" id="PF08241">
    <property type="entry name" value="Methyltransf_11"/>
    <property type="match status" value="1"/>
</dbReference>
<dbReference type="CDD" id="cd02440">
    <property type="entry name" value="AdoMet_MTases"/>
    <property type="match status" value="1"/>
</dbReference>